<organism evidence="2 4">
    <name type="scientific">Vibrio aestuarianus</name>
    <dbReference type="NCBI Taxonomy" id="28171"/>
    <lineage>
        <taxon>Bacteria</taxon>
        <taxon>Pseudomonadati</taxon>
        <taxon>Pseudomonadota</taxon>
        <taxon>Gammaproteobacteria</taxon>
        <taxon>Vibrionales</taxon>
        <taxon>Vibrionaceae</taxon>
        <taxon>Vibrio</taxon>
    </lineage>
</organism>
<feature type="transmembrane region" description="Helical" evidence="1">
    <location>
        <begin position="12"/>
        <end position="36"/>
    </location>
</feature>
<dbReference type="AlphaFoldDB" id="A0AAX3U1Z2"/>
<dbReference type="GeneID" id="79917009"/>
<accession>A0AAX3U1Z2</accession>
<dbReference type="EMBL" id="CP118711">
    <property type="protein sequence ID" value="WGK84452.1"/>
    <property type="molecule type" value="Genomic_DNA"/>
</dbReference>
<evidence type="ECO:0000313" key="3">
    <source>
        <dbReference type="EMBL" id="WGK84452.1"/>
    </source>
</evidence>
<evidence type="ECO:0008006" key="6">
    <source>
        <dbReference type="Google" id="ProtNLM"/>
    </source>
</evidence>
<protein>
    <recommendedName>
        <fullName evidence="6">Transmembrane protein</fullName>
    </recommendedName>
</protein>
<dbReference type="EMBL" id="CP118709">
    <property type="protein sequence ID" value="WGK80524.1"/>
    <property type="molecule type" value="Genomic_DNA"/>
</dbReference>
<dbReference type="Proteomes" id="UP001239257">
    <property type="component" value="Chromosome 1"/>
</dbReference>
<evidence type="ECO:0000313" key="2">
    <source>
        <dbReference type="EMBL" id="WGK80524.1"/>
    </source>
</evidence>
<keyword evidence="1" id="KW-0812">Transmembrane</keyword>
<keyword evidence="1" id="KW-1133">Transmembrane helix</keyword>
<keyword evidence="1" id="KW-0472">Membrane</keyword>
<dbReference type="RefSeq" id="WP_053309224.1">
    <property type="nucleotide sequence ID" value="NZ_CALYLA010000018.1"/>
</dbReference>
<feature type="transmembrane region" description="Helical" evidence="1">
    <location>
        <begin position="48"/>
        <end position="65"/>
    </location>
</feature>
<proteinExistence type="predicted"/>
<evidence type="ECO:0000256" key="1">
    <source>
        <dbReference type="SAM" id="Phobius"/>
    </source>
</evidence>
<sequence length="79" mass="9022">MNSDQRIESHIAWYYRSGFVMTLIFVIGPLALPLVWLSPIVPRLTKGIVTLAMVTLSILSYQAWLDVEPMVTELMKSIR</sequence>
<dbReference type="Proteomes" id="UP001241226">
    <property type="component" value="Chromosome 1"/>
</dbReference>
<reference evidence="2 5" key="1">
    <citation type="submission" date="2022-02" db="EMBL/GenBank/DDBJ databases">
        <title>Emergence and expansion in Europe of a Vibrio aestuarianus clonal complex pathogenic for oysters.</title>
        <authorList>
            <person name="Mesnil A."/>
            <person name="Travers M.-A."/>
        </authorList>
    </citation>
    <scope>NUCLEOTIDE SEQUENCE</scope>
    <source>
        <strain evidence="3 5">U17</strain>
        <strain evidence="2">U29</strain>
    </source>
</reference>
<evidence type="ECO:0000313" key="4">
    <source>
        <dbReference type="Proteomes" id="UP001239257"/>
    </source>
</evidence>
<evidence type="ECO:0000313" key="5">
    <source>
        <dbReference type="Proteomes" id="UP001241226"/>
    </source>
</evidence>
<gene>
    <name evidence="2" type="ORF">PYE51_07530</name>
    <name evidence="3" type="ORF">PYE67_08545</name>
</gene>
<name>A0AAX3U1Z2_9VIBR</name>